<sequence>MAAWKKLIGLAPRQPLPYVISEQPHALAEAEGSLVNAADAHNSDALSIRYLGTAGFVISHRDRTIVLDPYLTRPGIIASLTQRLIPNAELIKKHIPHADDVLIGHAHHDHILDGPDLCKQTGARLIGSQATRQVGLAAGLPESQLLATDGNEDIASGPWTVRGLPSLHGKIMGRIPFPGDLSTPPPWPPRMHELRHGLVLNWLVDTGSLKVMHIDSADFINEQLQGQRCDILCLCAIGRQARPNYVRDAISLLRPRWVIPCHWDTMVTPLEAEPDLLPGVDLLGFLDEIREAGATPLLTPMLGTQVFTTT</sequence>
<comment type="caution">
    <text evidence="1">The sequence shown here is derived from an EMBL/GenBank/DDBJ whole genome shotgun (WGS) entry which is preliminary data.</text>
</comment>
<dbReference type="Pfam" id="PF13483">
    <property type="entry name" value="Lactamase_B_3"/>
    <property type="match status" value="1"/>
</dbReference>
<reference evidence="2" key="1">
    <citation type="journal article" date="2019" name="Int. J. Syst. Evol. Microbiol.">
        <title>The Global Catalogue of Microorganisms (GCM) 10K type strain sequencing project: providing services to taxonomists for standard genome sequencing and annotation.</title>
        <authorList>
            <consortium name="The Broad Institute Genomics Platform"/>
            <consortium name="The Broad Institute Genome Sequencing Center for Infectious Disease"/>
            <person name="Wu L."/>
            <person name="Ma J."/>
        </authorList>
    </citation>
    <scope>NUCLEOTIDE SEQUENCE [LARGE SCALE GENOMIC DNA]</scope>
    <source>
        <strain evidence="2">CCUG 63419</strain>
    </source>
</reference>
<dbReference type="InterPro" id="IPR036866">
    <property type="entry name" value="RibonucZ/Hydroxyglut_hydro"/>
</dbReference>
<gene>
    <name evidence="1" type="ORF">ACFQ0F_05730</name>
</gene>
<evidence type="ECO:0000313" key="1">
    <source>
        <dbReference type="EMBL" id="MFD0949890.1"/>
    </source>
</evidence>
<name>A0ABW3HH22_9GAMM</name>
<accession>A0ABW3HH22</accession>
<dbReference type="RefSeq" id="WP_379070002.1">
    <property type="nucleotide sequence ID" value="NZ_JBHTIT010000001.1"/>
</dbReference>
<dbReference type="SUPFAM" id="SSF56281">
    <property type="entry name" value="Metallo-hydrolase/oxidoreductase"/>
    <property type="match status" value="1"/>
</dbReference>
<evidence type="ECO:0000313" key="2">
    <source>
        <dbReference type="Proteomes" id="UP001597044"/>
    </source>
</evidence>
<dbReference type="InterPro" id="IPR050114">
    <property type="entry name" value="UPF0173_UPF0282_UlaG_hydrolase"/>
</dbReference>
<dbReference type="Proteomes" id="UP001597044">
    <property type="component" value="Unassembled WGS sequence"/>
</dbReference>
<dbReference type="PANTHER" id="PTHR43546:SF3">
    <property type="entry name" value="UPF0173 METAL-DEPENDENT HYDROLASE MJ1163"/>
    <property type="match status" value="1"/>
</dbReference>
<protein>
    <submittedName>
        <fullName evidence="1">MBL fold metallo-hydrolase</fullName>
    </submittedName>
</protein>
<keyword evidence="2" id="KW-1185">Reference proteome</keyword>
<dbReference type="EMBL" id="JBHTIT010000001">
    <property type="protein sequence ID" value="MFD0949890.1"/>
    <property type="molecule type" value="Genomic_DNA"/>
</dbReference>
<proteinExistence type="predicted"/>
<dbReference type="PANTHER" id="PTHR43546">
    <property type="entry name" value="UPF0173 METAL-DEPENDENT HYDROLASE MJ1163-RELATED"/>
    <property type="match status" value="1"/>
</dbReference>
<dbReference type="Gene3D" id="3.60.15.10">
    <property type="entry name" value="Ribonuclease Z/Hydroxyacylglutathione hydrolase-like"/>
    <property type="match status" value="1"/>
</dbReference>
<organism evidence="1 2">
    <name type="scientific">Paraperlucidibaca wandonensis</name>
    <dbReference type="NCBI Taxonomy" id="1268273"/>
    <lineage>
        <taxon>Bacteria</taxon>
        <taxon>Pseudomonadati</taxon>
        <taxon>Pseudomonadota</taxon>
        <taxon>Gammaproteobacteria</taxon>
        <taxon>Moraxellales</taxon>
        <taxon>Moraxellaceae</taxon>
        <taxon>Paraperlucidibaca</taxon>
    </lineage>
</organism>